<keyword evidence="12" id="KW-1185">Reference proteome</keyword>
<gene>
    <name evidence="11" type="ORF">D6851_02070</name>
</gene>
<feature type="transmembrane region" description="Helical" evidence="10">
    <location>
        <begin position="298"/>
        <end position="320"/>
    </location>
</feature>
<dbReference type="GO" id="GO:0046677">
    <property type="term" value="P:response to antibiotic"/>
    <property type="evidence" value="ECO:0007669"/>
    <property type="project" value="UniProtKB-KW"/>
</dbReference>
<dbReference type="InterPro" id="IPR045070">
    <property type="entry name" value="MATE_MepA-like"/>
</dbReference>
<feature type="transmembrane region" description="Helical" evidence="10">
    <location>
        <begin position="373"/>
        <end position="392"/>
    </location>
</feature>
<dbReference type="InterPro" id="IPR051327">
    <property type="entry name" value="MATE_MepA_subfamily"/>
</dbReference>
<dbReference type="PANTHER" id="PTHR43823">
    <property type="entry name" value="SPORULATION PROTEIN YKVU"/>
    <property type="match status" value="1"/>
</dbReference>
<comment type="subcellular location">
    <subcellularLocation>
        <location evidence="1">Cell inner membrane</location>
        <topology evidence="1">Multi-pass membrane protein</topology>
    </subcellularLocation>
</comment>
<dbReference type="GO" id="GO:0042910">
    <property type="term" value="F:xenobiotic transmembrane transporter activity"/>
    <property type="evidence" value="ECO:0007669"/>
    <property type="project" value="InterPro"/>
</dbReference>
<feature type="transmembrane region" description="Helical" evidence="10">
    <location>
        <begin position="69"/>
        <end position="92"/>
    </location>
</feature>
<dbReference type="OrthoDB" id="7805940at2"/>
<keyword evidence="4" id="KW-0813">Transport</keyword>
<reference evidence="11 12" key="1">
    <citation type="submission" date="2018-09" db="EMBL/GenBank/DDBJ databases">
        <title>Altererythrobacter spongiae sp. nov., isolated from a marine sponge.</title>
        <authorList>
            <person name="Zhuang L."/>
            <person name="Luo L."/>
        </authorList>
    </citation>
    <scope>NUCLEOTIDE SEQUENCE [LARGE SCALE GENOMIC DNA]</scope>
    <source>
        <strain evidence="11 12">HN-Y73</strain>
    </source>
</reference>
<feature type="transmembrane region" description="Helical" evidence="10">
    <location>
        <begin position="143"/>
        <end position="163"/>
    </location>
</feature>
<dbReference type="Pfam" id="PF01554">
    <property type="entry name" value="MatE"/>
    <property type="match status" value="2"/>
</dbReference>
<comment type="caution">
    <text evidence="11">The sequence shown here is derived from an EMBL/GenBank/DDBJ whole genome shotgun (WGS) entry which is preliminary data.</text>
</comment>
<evidence type="ECO:0000256" key="4">
    <source>
        <dbReference type="ARBA" id="ARBA00022448"/>
    </source>
</evidence>
<evidence type="ECO:0000256" key="10">
    <source>
        <dbReference type="SAM" id="Phobius"/>
    </source>
</evidence>
<evidence type="ECO:0000256" key="1">
    <source>
        <dbReference type="ARBA" id="ARBA00004429"/>
    </source>
</evidence>
<dbReference type="PIRSF" id="PIRSF006603">
    <property type="entry name" value="DinF"/>
    <property type="match status" value="1"/>
</dbReference>
<keyword evidence="8 10" id="KW-0472">Membrane</keyword>
<evidence type="ECO:0000313" key="12">
    <source>
        <dbReference type="Proteomes" id="UP000284395"/>
    </source>
</evidence>
<feature type="transmembrane region" description="Helical" evidence="10">
    <location>
        <begin position="112"/>
        <end position="131"/>
    </location>
</feature>
<dbReference type="PANTHER" id="PTHR43823:SF3">
    <property type="entry name" value="MULTIDRUG EXPORT PROTEIN MEPA"/>
    <property type="match status" value="1"/>
</dbReference>
<evidence type="ECO:0000256" key="3">
    <source>
        <dbReference type="ARBA" id="ARBA00022106"/>
    </source>
</evidence>
<dbReference type="GO" id="GO:0005886">
    <property type="term" value="C:plasma membrane"/>
    <property type="evidence" value="ECO:0007669"/>
    <property type="project" value="UniProtKB-SubCell"/>
</dbReference>
<evidence type="ECO:0000256" key="8">
    <source>
        <dbReference type="ARBA" id="ARBA00023136"/>
    </source>
</evidence>
<dbReference type="AlphaFoldDB" id="A0A420ESH1"/>
<feature type="transmembrane region" description="Helical" evidence="10">
    <location>
        <begin position="217"/>
        <end position="242"/>
    </location>
</feature>
<organism evidence="11 12">
    <name type="scientific">Altericroceibacterium spongiae</name>
    <dbReference type="NCBI Taxonomy" id="2320269"/>
    <lineage>
        <taxon>Bacteria</taxon>
        <taxon>Pseudomonadati</taxon>
        <taxon>Pseudomonadota</taxon>
        <taxon>Alphaproteobacteria</taxon>
        <taxon>Sphingomonadales</taxon>
        <taxon>Erythrobacteraceae</taxon>
        <taxon>Altericroceibacterium</taxon>
    </lineage>
</organism>
<dbReference type="InterPro" id="IPR002528">
    <property type="entry name" value="MATE_fam"/>
</dbReference>
<dbReference type="CDD" id="cd13143">
    <property type="entry name" value="MATE_MepA_like"/>
    <property type="match status" value="1"/>
</dbReference>
<protein>
    <recommendedName>
        <fullName evidence="3">Multidrug export protein MepA</fullName>
    </recommendedName>
</protein>
<evidence type="ECO:0000256" key="6">
    <source>
        <dbReference type="ARBA" id="ARBA00022692"/>
    </source>
</evidence>
<evidence type="ECO:0000256" key="2">
    <source>
        <dbReference type="ARBA" id="ARBA00008417"/>
    </source>
</evidence>
<proteinExistence type="inferred from homology"/>
<feature type="transmembrane region" description="Helical" evidence="10">
    <location>
        <begin position="32"/>
        <end position="57"/>
    </location>
</feature>
<accession>A0A420ESH1</accession>
<dbReference type="EMBL" id="RAPF01000001">
    <property type="protein sequence ID" value="RKF23590.1"/>
    <property type="molecule type" value="Genomic_DNA"/>
</dbReference>
<evidence type="ECO:0000256" key="9">
    <source>
        <dbReference type="ARBA" id="ARBA00023251"/>
    </source>
</evidence>
<dbReference type="NCBIfam" id="TIGR00797">
    <property type="entry name" value="matE"/>
    <property type="match status" value="1"/>
</dbReference>
<comment type="similarity">
    <text evidence="2">Belongs to the multi antimicrobial extrusion (MATE) (TC 2.A.66.1) family. MepA subfamily.</text>
</comment>
<sequence length="439" mass="46549">MAVVMGMSGLLNIVDAVFLGRFVGPEALAAVSLSFPVVMVLIALASLIGGGMSSLFARHLGAKDKFSAAAIFTAAHGLALSIAGIFFIAFLFLGPAWLRMLAGRNSDIAQMAYVYLLILIGGSPIQFLMSLHADAARNEGRAGFMAILSVCVTFANIVLNYILIVGFGLGVAGSAWGTVAAQILGLLLLLELRRRDNRLVPLSALGGHSLWRNWPSILALGLPLSLSFIGMALVSAAVIVTLKLGSLPGYADSIAAYGIVTRIFGFAFMPLMALALATQTIIGTNTGAGLHCRANAALRLAIVLAFGYCFMLESALFAAHARIGFLFVDDPDLVKSIGTILRPMLVFYLFSGPILIMALYFQAIGNAGRTAALLLLKPFFFAPLFIILFAALLGTQSLWFAFPAADLTIMTVAVFLFVRPRLKEGSKGGTRRPVERAAI</sequence>
<dbReference type="GO" id="GO:0015297">
    <property type="term" value="F:antiporter activity"/>
    <property type="evidence" value="ECO:0007669"/>
    <property type="project" value="InterPro"/>
</dbReference>
<keyword evidence="5" id="KW-1003">Cell membrane</keyword>
<keyword evidence="6 10" id="KW-0812">Transmembrane</keyword>
<name>A0A420ESH1_9SPHN</name>
<feature type="transmembrane region" description="Helical" evidence="10">
    <location>
        <begin position="398"/>
        <end position="418"/>
    </location>
</feature>
<keyword evidence="7 10" id="KW-1133">Transmembrane helix</keyword>
<evidence type="ECO:0000256" key="7">
    <source>
        <dbReference type="ARBA" id="ARBA00022989"/>
    </source>
</evidence>
<keyword evidence="9" id="KW-0046">Antibiotic resistance</keyword>
<dbReference type="Proteomes" id="UP000284395">
    <property type="component" value="Unassembled WGS sequence"/>
</dbReference>
<evidence type="ECO:0000313" key="11">
    <source>
        <dbReference type="EMBL" id="RKF23590.1"/>
    </source>
</evidence>
<evidence type="ECO:0000256" key="5">
    <source>
        <dbReference type="ARBA" id="ARBA00022475"/>
    </source>
</evidence>
<feature type="transmembrane region" description="Helical" evidence="10">
    <location>
        <begin position="169"/>
        <end position="190"/>
    </location>
</feature>
<feature type="transmembrane region" description="Helical" evidence="10">
    <location>
        <begin position="340"/>
        <end position="361"/>
    </location>
</feature>
<dbReference type="InterPro" id="IPR048279">
    <property type="entry name" value="MdtK-like"/>
</dbReference>
<feature type="transmembrane region" description="Helical" evidence="10">
    <location>
        <begin position="254"/>
        <end position="277"/>
    </location>
</feature>